<accession>A0A542DE50</accession>
<dbReference type="GO" id="GO:0004497">
    <property type="term" value="F:monooxygenase activity"/>
    <property type="evidence" value="ECO:0007669"/>
    <property type="project" value="UniProtKB-KW"/>
</dbReference>
<dbReference type="GO" id="GO:0005506">
    <property type="term" value="F:iron ion binding"/>
    <property type="evidence" value="ECO:0007669"/>
    <property type="project" value="InterPro"/>
</dbReference>
<dbReference type="InterPro" id="IPR017972">
    <property type="entry name" value="Cyt_P450_CS"/>
</dbReference>
<comment type="similarity">
    <text evidence="2 9">Belongs to the cytochrome P450 family.</text>
</comment>
<comment type="pathway">
    <text evidence="1">Antibiotic biosynthesis; vancomycin biosynthesis.</text>
</comment>
<reference evidence="10 11" key="1">
    <citation type="submission" date="2019-06" db="EMBL/GenBank/DDBJ databases">
        <title>Sequencing the genomes of 1000 actinobacteria strains.</title>
        <authorList>
            <person name="Klenk H.-P."/>
        </authorList>
    </citation>
    <scope>NUCLEOTIDE SEQUENCE [LARGE SCALE GENOMIC DNA]</scope>
    <source>
        <strain evidence="10 11">DSM 45679</strain>
    </source>
</reference>
<comment type="function">
    <text evidence="8">Involved in the coupling of aromatic side chains of the heptapeptide of vancomycin.</text>
</comment>
<dbReference type="AlphaFoldDB" id="A0A542DE50"/>
<dbReference type="CDD" id="cd11029">
    <property type="entry name" value="CYP107-like"/>
    <property type="match status" value="1"/>
</dbReference>
<keyword evidence="6 9" id="KW-0408">Iron</keyword>
<gene>
    <name evidence="10" type="ORF">FB471_1032</name>
</gene>
<dbReference type="Pfam" id="PF00067">
    <property type="entry name" value="p450"/>
    <property type="match status" value="1"/>
</dbReference>
<dbReference type="OrthoDB" id="3213397at2"/>
<dbReference type="GO" id="GO:0016705">
    <property type="term" value="F:oxidoreductase activity, acting on paired donors, with incorporation or reduction of molecular oxygen"/>
    <property type="evidence" value="ECO:0007669"/>
    <property type="project" value="InterPro"/>
</dbReference>
<comment type="caution">
    <text evidence="10">The sequence shown here is derived from an EMBL/GenBank/DDBJ whole genome shotgun (WGS) entry which is preliminary data.</text>
</comment>
<keyword evidence="5 9" id="KW-0560">Oxidoreductase</keyword>
<dbReference type="PROSITE" id="PS00086">
    <property type="entry name" value="CYTOCHROME_P450"/>
    <property type="match status" value="1"/>
</dbReference>
<evidence type="ECO:0000256" key="6">
    <source>
        <dbReference type="ARBA" id="ARBA00023004"/>
    </source>
</evidence>
<evidence type="ECO:0000256" key="2">
    <source>
        <dbReference type="ARBA" id="ARBA00010617"/>
    </source>
</evidence>
<dbReference type="SUPFAM" id="SSF48264">
    <property type="entry name" value="Cytochrome P450"/>
    <property type="match status" value="1"/>
</dbReference>
<evidence type="ECO:0000256" key="5">
    <source>
        <dbReference type="ARBA" id="ARBA00023002"/>
    </source>
</evidence>
<dbReference type="Gene3D" id="1.10.630.10">
    <property type="entry name" value="Cytochrome P450"/>
    <property type="match status" value="1"/>
</dbReference>
<dbReference type="InterPro" id="IPR036396">
    <property type="entry name" value="Cyt_P450_sf"/>
</dbReference>
<proteinExistence type="inferred from homology"/>
<evidence type="ECO:0000256" key="7">
    <source>
        <dbReference type="ARBA" id="ARBA00023033"/>
    </source>
</evidence>
<dbReference type="FunFam" id="1.10.630.10:FF:000018">
    <property type="entry name" value="Cytochrome P450 monooxygenase"/>
    <property type="match status" value="1"/>
</dbReference>
<keyword evidence="4 9" id="KW-0479">Metal-binding</keyword>
<dbReference type="EMBL" id="VFML01000001">
    <property type="protein sequence ID" value="TQJ01354.1"/>
    <property type="molecule type" value="Genomic_DNA"/>
</dbReference>
<keyword evidence="3 9" id="KW-0349">Heme</keyword>
<sequence>MTAGGTLSKYWMFSPEYTNNPYPILAKVRTEQPVSRVETPDGVRVWVVTRYDDVREALAMPQLGRDIGKLYRSLGKQIGRDLVPPALISNQLANSDPPRHTALRKALTFAFTPKRIEKLRPTFQKIIDDLLDDLSRQEHPDIQTALADPLPVISLAQLMGVPSADWPKFSSWAKTLQNTDAADPTGKREKDINDASVYVSDLIAKREREPEDDLISAMVHADEDKRLEPKEILSTVFAMMTGGTDTTSAMVTSCLLALLTHPEQSKRLAEDLDLIPDAIDELIRYVNPVFNALQRITLEPIEINGVHIPADEIVVISLGSANQDPTQFPDRPDELDITKPRPRQHLGFGHGVHFCVGSHMARALAEIALRRIFERFPDIRPAVDPSELRYRPSLLLRQLNSLPVLL</sequence>
<evidence type="ECO:0000313" key="11">
    <source>
        <dbReference type="Proteomes" id="UP000320876"/>
    </source>
</evidence>
<organism evidence="10 11">
    <name type="scientific">Amycolatopsis cihanbeyliensis</name>
    <dbReference type="NCBI Taxonomy" id="1128664"/>
    <lineage>
        <taxon>Bacteria</taxon>
        <taxon>Bacillati</taxon>
        <taxon>Actinomycetota</taxon>
        <taxon>Actinomycetes</taxon>
        <taxon>Pseudonocardiales</taxon>
        <taxon>Pseudonocardiaceae</taxon>
        <taxon>Amycolatopsis</taxon>
    </lineage>
</organism>
<evidence type="ECO:0000256" key="9">
    <source>
        <dbReference type="RuleBase" id="RU000461"/>
    </source>
</evidence>
<name>A0A542DE50_AMYCI</name>
<protein>
    <submittedName>
        <fullName evidence="10">Cytochrome P450</fullName>
    </submittedName>
</protein>
<dbReference type="InterPro" id="IPR001128">
    <property type="entry name" value="Cyt_P450"/>
</dbReference>
<evidence type="ECO:0000256" key="3">
    <source>
        <dbReference type="ARBA" id="ARBA00022617"/>
    </source>
</evidence>
<dbReference type="GO" id="GO:0020037">
    <property type="term" value="F:heme binding"/>
    <property type="evidence" value="ECO:0007669"/>
    <property type="project" value="InterPro"/>
</dbReference>
<dbReference type="PANTHER" id="PTHR46696">
    <property type="entry name" value="P450, PUTATIVE (EUROFUNG)-RELATED"/>
    <property type="match status" value="1"/>
</dbReference>
<dbReference type="Proteomes" id="UP000320876">
    <property type="component" value="Unassembled WGS sequence"/>
</dbReference>
<evidence type="ECO:0000256" key="8">
    <source>
        <dbReference type="ARBA" id="ARBA00055433"/>
    </source>
</evidence>
<keyword evidence="7 9" id="KW-0503">Monooxygenase</keyword>
<evidence type="ECO:0000256" key="1">
    <source>
        <dbReference type="ARBA" id="ARBA00004660"/>
    </source>
</evidence>
<dbReference type="PRINTS" id="PR00359">
    <property type="entry name" value="BP450"/>
</dbReference>
<dbReference type="PANTHER" id="PTHR46696:SF1">
    <property type="entry name" value="CYTOCHROME P450 YJIB-RELATED"/>
    <property type="match status" value="1"/>
</dbReference>
<dbReference type="InterPro" id="IPR002397">
    <property type="entry name" value="Cyt_P450_B"/>
</dbReference>
<evidence type="ECO:0000313" key="10">
    <source>
        <dbReference type="EMBL" id="TQJ01354.1"/>
    </source>
</evidence>
<evidence type="ECO:0000256" key="4">
    <source>
        <dbReference type="ARBA" id="ARBA00022723"/>
    </source>
</evidence>
<keyword evidence="11" id="KW-1185">Reference proteome</keyword>